<dbReference type="HOGENOM" id="CLU_786343_0_0_1"/>
<protein>
    <recommendedName>
        <fullName evidence="3">Phospholipid scramblase</fullName>
    </recommendedName>
</protein>
<evidence type="ECO:0008006" key="3">
    <source>
        <dbReference type="Google" id="ProtNLM"/>
    </source>
</evidence>
<organism evidence="1 2">
    <name type="scientific">Paramecium tetraurelia</name>
    <dbReference type="NCBI Taxonomy" id="5888"/>
    <lineage>
        <taxon>Eukaryota</taxon>
        <taxon>Sar</taxon>
        <taxon>Alveolata</taxon>
        <taxon>Ciliophora</taxon>
        <taxon>Intramacronucleata</taxon>
        <taxon>Oligohymenophorea</taxon>
        <taxon>Peniculida</taxon>
        <taxon>Parameciidae</taxon>
        <taxon>Paramecium</taxon>
    </lineage>
</organism>
<gene>
    <name evidence="1" type="ORF">GSPATT00023455001</name>
</gene>
<proteinExistence type="predicted"/>
<dbReference type="InParanoid" id="A0E4R3"/>
<dbReference type="OMA" id="CHFIDYP"/>
<accession>A0E4R3</accession>
<evidence type="ECO:0000313" key="2">
    <source>
        <dbReference type="Proteomes" id="UP000000600"/>
    </source>
</evidence>
<dbReference type="Proteomes" id="UP000000600">
    <property type="component" value="Unassembled WGS sequence"/>
</dbReference>
<dbReference type="GeneID" id="5043462"/>
<dbReference type="OrthoDB" id="309759at2759"/>
<reference evidence="1 2" key="1">
    <citation type="journal article" date="2006" name="Nature">
        <title>Global trends of whole-genome duplications revealed by the ciliate Paramecium tetraurelia.</title>
        <authorList>
            <consortium name="Genoscope"/>
            <person name="Aury J.-M."/>
            <person name="Jaillon O."/>
            <person name="Duret L."/>
            <person name="Noel B."/>
            <person name="Jubin C."/>
            <person name="Porcel B.M."/>
            <person name="Segurens B."/>
            <person name="Daubin V."/>
            <person name="Anthouard V."/>
            <person name="Aiach N."/>
            <person name="Arnaiz O."/>
            <person name="Billaut A."/>
            <person name="Beisson J."/>
            <person name="Blanc I."/>
            <person name="Bouhouche K."/>
            <person name="Camara F."/>
            <person name="Duharcourt S."/>
            <person name="Guigo R."/>
            <person name="Gogendeau D."/>
            <person name="Katinka M."/>
            <person name="Keller A.-M."/>
            <person name="Kissmehl R."/>
            <person name="Klotz C."/>
            <person name="Koll F."/>
            <person name="Le Moue A."/>
            <person name="Lepere C."/>
            <person name="Malinsky S."/>
            <person name="Nowacki M."/>
            <person name="Nowak J.K."/>
            <person name="Plattner H."/>
            <person name="Poulain J."/>
            <person name="Ruiz F."/>
            <person name="Serrano V."/>
            <person name="Zagulski M."/>
            <person name="Dessen P."/>
            <person name="Betermier M."/>
            <person name="Weissenbach J."/>
            <person name="Scarpelli C."/>
            <person name="Schachter V."/>
            <person name="Sperling L."/>
            <person name="Meyer E."/>
            <person name="Cohen J."/>
            <person name="Wincker P."/>
        </authorList>
    </citation>
    <scope>NUCLEOTIDE SEQUENCE [LARGE SCALE GENOMIC DNA]</scope>
    <source>
        <strain evidence="1 2">Stock d4-2</strain>
    </source>
</reference>
<evidence type="ECO:0000313" key="1">
    <source>
        <dbReference type="EMBL" id="CAK90280.1"/>
    </source>
</evidence>
<dbReference type="KEGG" id="ptm:GSPATT00023455001"/>
<sequence>MYIRPPDSKQKLAQVGIADDDIEHVKSQHKVEQNLTVEDAINRIDEIPDEVTLIHDFKYKDTCLEKQEVSNFYLPQIGVLTLGGHIRRKCKDSICPKCDCQCLCFSCRCCGESDGSGSGGGGGGSCSDCTCAKCCKFLPCTCGLDKCCQCCNCISPYEANHYYMMPLYILKNDKIRFEHFNYYAKLYIYDTLVLEFMLSGRNYADLAFASCKSNFPHVCFTNPLNQKNEKIYFEPLGNKCPTNPRPCFYCCTLCSLAGICELERKIVATVGENAEARITARREKKYAWISQCGCQDRCYHFIDYPEFEMKFKNLTKIQKLGLIFSTISYTIFGRWEQFSFRGVFNFNKTYLDY</sequence>
<keyword evidence="2" id="KW-1185">Reference proteome</keyword>
<dbReference type="EMBL" id="CT868658">
    <property type="protein sequence ID" value="CAK90280.1"/>
    <property type="molecule type" value="Genomic_DNA"/>
</dbReference>
<name>A0E4R3_PARTE</name>
<dbReference type="RefSeq" id="XP_001457677.1">
    <property type="nucleotide sequence ID" value="XM_001457640.1"/>
</dbReference>
<dbReference type="AlphaFoldDB" id="A0E4R3"/>